<sequence>MISRLPLFLLTLICSQASLGCVLHDSRSEAIYRLNLTAAECRTIEYIDGRIISIRLGYPLAKAVDHSWKGEVIELQLYYVSDHYDLGALINDETFLRHDEEYDVYRVFNEEKYVFHGSDSAHVIVSKVGHTWFAQRMQKGVLIIYQYNEKHNKLKEMDEFIRHFVEPILAHRD</sequence>
<dbReference type="RefSeq" id="WP_186652773.1">
    <property type="nucleotide sequence ID" value="NZ_CP077095.1"/>
</dbReference>
<accession>A0A9E6TXR0</accession>
<dbReference type="Proteomes" id="UP000633418">
    <property type="component" value="Chromosome"/>
</dbReference>
<name>A0A9E6TXR0_9PSED</name>
<proteinExistence type="predicted"/>
<evidence type="ECO:0000313" key="2">
    <source>
        <dbReference type="Proteomes" id="UP000633418"/>
    </source>
</evidence>
<reference evidence="1 2" key="2">
    <citation type="journal article" date="2021" name="Microorganisms">
        <title>The Ever-Expanding Pseudomonas Genus: Description of 43 New Species and Partition of the Pseudomonas putida Group.</title>
        <authorList>
            <person name="Girard L."/>
            <person name="Lood C."/>
            <person name="Hofte M."/>
            <person name="Vandamme P."/>
            <person name="Rokni-Zadeh H."/>
            <person name="van Noort V."/>
            <person name="Lavigne R."/>
            <person name="De Mot R."/>
        </authorList>
    </citation>
    <scope>NUCLEOTIDE SEQUENCE [LARGE SCALE GENOMIC DNA]</scope>
    <source>
        <strain evidence="1 2">RW9S1A</strain>
    </source>
</reference>
<evidence type="ECO:0000313" key="1">
    <source>
        <dbReference type="EMBL" id="QXI38571.1"/>
    </source>
</evidence>
<gene>
    <name evidence="1" type="ORF">HU772_000285</name>
</gene>
<dbReference type="PROSITE" id="PS51257">
    <property type="entry name" value="PROKAR_LIPOPROTEIN"/>
    <property type="match status" value="1"/>
</dbReference>
<dbReference type="AlphaFoldDB" id="A0A9E6TXR0"/>
<dbReference type="KEGG" id="pxn:HU772_000285"/>
<reference evidence="1 2" key="1">
    <citation type="journal article" date="2020" name="Microorganisms">
        <title>Reliable Identification of Environmental Pseudomonas Isolates Using the rpoD Gene.</title>
        <authorList>
            <consortium name="The Broad Institute Genome Sequencing Platform"/>
            <person name="Girard L."/>
            <person name="Lood C."/>
            <person name="Rokni-Zadeh H."/>
            <person name="van Noort V."/>
            <person name="Lavigne R."/>
            <person name="De Mot R."/>
        </authorList>
    </citation>
    <scope>NUCLEOTIDE SEQUENCE [LARGE SCALE GENOMIC DNA]</scope>
    <source>
        <strain evidence="1 2">RW9S1A</strain>
    </source>
</reference>
<organism evidence="1 2">
    <name type="scientific">Pseudomonas xantholysinigenes</name>
    <dbReference type="NCBI Taxonomy" id="2745490"/>
    <lineage>
        <taxon>Bacteria</taxon>
        <taxon>Pseudomonadati</taxon>
        <taxon>Pseudomonadota</taxon>
        <taxon>Gammaproteobacteria</taxon>
        <taxon>Pseudomonadales</taxon>
        <taxon>Pseudomonadaceae</taxon>
        <taxon>Pseudomonas</taxon>
    </lineage>
</organism>
<protein>
    <submittedName>
        <fullName evidence="1">Uncharacterized protein</fullName>
    </submittedName>
</protein>
<keyword evidence="2" id="KW-1185">Reference proteome</keyword>
<dbReference type="EMBL" id="CP077095">
    <property type="protein sequence ID" value="QXI38571.1"/>
    <property type="molecule type" value="Genomic_DNA"/>
</dbReference>